<evidence type="ECO:0000313" key="2">
    <source>
        <dbReference type="Proteomes" id="UP001153331"/>
    </source>
</evidence>
<reference evidence="1" key="1">
    <citation type="submission" date="2022-11" db="EMBL/GenBank/DDBJ databases">
        <title>Genome Sequence of Boeremia exigua.</title>
        <authorList>
            <person name="Buettner E."/>
        </authorList>
    </citation>
    <scope>NUCLEOTIDE SEQUENCE</scope>
    <source>
        <strain evidence="1">CU02</strain>
    </source>
</reference>
<name>A0ACC2IST4_9PLEO</name>
<organism evidence="1 2">
    <name type="scientific">Boeremia exigua</name>
    <dbReference type="NCBI Taxonomy" id="749465"/>
    <lineage>
        <taxon>Eukaryota</taxon>
        <taxon>Fungi</taxon>
        <taxon>Dikarya</taxon>
        <taxon>Ascomycota</taxon>
        <taxon>Pezizomycotina</taxon>
        <taxon>Dothideomycetes</taxon>
        <taxon>Pleosporomycetidae</taxon>
        <taxon>Pleosporales</taxon>
        <taxon>Pleosporineae</taxon>
        <taxon>Didymellaceae</taxon>
        <taxon>Boeremia</taxon>
    </lineage>
</organism>
<dbReference type="EMBL" id="JAPHNI010000028">
    <property type="protein sequence ID" value="KAJ8118149.1"/>
    <property type="molecule type" value="Genomic_DNA"/>
</dbReference>
<protein>
    <submittedName>
        <fullName evidence="1">Uncharacterized protein</fullName>
    </submittedName>
</protein>
<dbReference type="Proteomes" id="UP001153331">
    <property type="component" value="Unassembled WGS sequence"/>
</dbReference>
<keyword evidence="2" id="KW-1185">Reference proteome</keyword>
<gene>
    <name evidence="1" type="ORF">OPT61_g807</name>
</gene>
<comment type="caution">
    <text evidence="1">The sequence shown here is derived from an EMBL/GenBank/DDBJ whole genome shotgun (WGS) entry which is preliminary data.</text>
</comment>
<sequence>MSPALRAQRLPVETQNLHNAIDSATPDRLRTLLKKLSAMGPENFKVIKDELLLQHGVLKRTRSEANEEDSEEDSESSEDAFESDFSDEDDNAPASRQRFEICEHCNEEYDVLDNNEKNCVWHQGETEVDYDGDFWADHDERCHGTIDSDGMREDYPEGFVWTCCNELGNAAGYRSAFANAYVSGLKESLNLGGNQYSNLIAMFTAGACVGQIPHALIIQKIAPRFWLPFTLLVWSGLTMVCAACRTYEQLCVVRFFQGFFESSLYSGTIYILGSWYKPLEIAKRTAIFTAIGQIGSMFAGVMMTAMNEGLNGQTALKGWQWVFIINGAMGIPFGIFGLAFFPNLPESTTAPYLSKQEIQLAIDRLPPKKNWGHDISIKSLCKRLFASPAFYILTLYSIIGCALEAIVLQGLFLLWMKANIEKFPSYATTTYPLGIQAVSIVSNIGAGYVIDMTNRRIPMVILAGALQLLVAILLLIPTLSTAGTFFAFYLAGTSYIVNPILYGWASVICQRAGDDASRSVILYVMSMVQSILYTFWGIALYPATDAPYWQKGYITIIVVVFAFFACTVAVQWLDKKSQQAASQEQEQATEETERPVDWDKSD</sequence>
<accession>A0ACC2IST4</accession>
<evidence type="ECO:0000313" key="1">
    <source>
        <dbReference type="EMBL" id="KAJ8118149.1"/>
    </source>
</evidence>
<proteinExistence type="predicted"/>